<dbReference type="AlphaFoldDB" id="V2XNH1"/>
<evidence type="ECO:0000313" key="5">
    <source>
        <dbReference type="Proteomes" id="UP000018227"/>
    </source>
</evidence>
<sequence>MADGKKYILDGYRFNDSDSYEQARRELNKIAEIKAEKDLKDETVLREIYDNLVESGEFSTPVGIGFLREAQRKLVKNPEQRKTMKAIPYSAVLSKEEGISGFSDDFKEKDASEKDENTDKDEEKSDGSIFIINNLKSKIRNYRIIIAFMAVMVLVPFGVVIYDKFFSANSAQEALVNEYASWKEELTKKEQELNEREKIFEGMADKKLNSEIKAGEEENGESQNSGS</sequence>
<dbReference type="STRING" id="592026.GCWU0000282_000869"/>
<keyword evidence="1" id="KW-0175">Coiled coil</keyword>
<name>V2XNH1_9FIRM</name>
<accession>V2XNH1</accession>
<evidence type="ECO:0000256" key="3">
    <source>
        <dbReference type="SAM" id="Phobius"/>
    </source>
</evidence>
<keyword evidence="3" id="KW-0812">Transmembrane</keyword>
<evidence type="ECO:0000256" key="1">
    <source>
        <dbReference type="SAM" id="Coils"/>
    </source>
</evidence>
<dbReference type="OrthoDB" id="2067629at2"/>
<dbReference type="RefSeq" id="WP_023353753.1">
    <property type="nucleotide sequence ID" value="NZ_KI535367.1"/>
</dbReference>
<feature type="region of interest" description="Disordered" evidence="2">
    <location>
        <begin position="103"/>
        <end position="123"/>
    </location>
</feature>
<feature type="transmembrane region" description="Helical" evidence="3">
    <location>
        <begin position="144"/>
        <end position="162"/>
    </location>
</feature>
<comment type="caution">
    <text evidence="4">The sequence shown here is derived from an EMBL/GenBank/DDBJ whole genome shotgun (WGS) entry which is preliminary data.</text>
</comment>
<dbReference type="HOGENOM" id="CLU_1218035_0_0_9"/>
<evidence type="ECO:0000313" key="4">
    <source>
        <dbReference type="EMBL" id="ESL03704.1"/>
    </source>
</evidence>
<proteinExistence type="predicted"/>
<keyword evidence="3" id="KW-1133">Transmembrane helix</keyword>
<keyword evidence="3" id="KW-0472">Membrane</keyword>
<evidence type="ECO:0000256" key="2">
    <source>
        <dbReference type="SAM" id="MobiDB-lite"/>
    </source>
</evidence>
<dbReference type="EMBL" id="ACIL03000007">
    <property type="protein sequence ID" value="ESL03704.1"/>
    <property type="molecule type" value="Genomic_DNA"/>
</dbReference>
<organism evidence="4 5">
    <name type="scientific">Catonella morbi ATCC 51271</name>
    <dbReference type="NCBI Taxonomy" id="592026"/>
    <lineage>
        <taxon>Bacteria</taxon>
        <taxon>Bacillati</taxon>
        <taxon>Bacillota</taxon>
        <taxon>Clostridia</taxon>
        <taxon>Lachnospirales</taxon>
        <taxon>Lachnospiraceae</taxon>
        <taxon>Catonella</taxon>
    </lineage>
</organism>
<feature type="coiled-coil region" evidence="1">
    <location>
        <begin position="172"/>
        <end position="199"/>
    </location>
</feature>
<gene>
    <name evidence="4" type="ORF">GCWU0000282_000869</name>
</gene>
<reference evidence="4 5" key="1">
    <citation type="submission" date="2013-06" db="EMBL/GenBank/DDBJ databases">
        <authorList>
            <person name="Weinstock G."/>
            <person name="Sodergren E."/>
            <person name="Clifton S."/>
            <person name="Fulton L."/>
            <person name="Fulton B."/>
            <person name="Courtney L."/>
            <person name="Fronick C."/>
            <person name="Harrison M."/>
            <person name="Strong C."/>
            <person name="Farmer C."/>
            <person name="Delahaunty K."/>
            <person name="Markovic C."/>
            <person name="Hall O."/>
            <person name="Minx P."/>
            <person name="Tomlinson C."/>
            <person name="Mitreva M."/>
            <person name="Nelson J."/>
            <person name="Hou S."/>
            <person name="Wollam A."/>
            <person name="Pepin K.H."/>
            <person name="Johnson M."/>
            <person name="Bhonagiri V."/>
            <person name="Nash W.E."/>
            <person name="Warren W."/>
            <person name="Chinwalla A."/>
            <person name="Mardis E.R."/>
            <person name="Wilson R.K."/>
        </authorList>
    </citation>
    <scope>NUCLEOTIDE SEQUENCE [LARGE SCALE GENOMIC DNA]</scope>
    <source>
        <strain evidence="4 5">ATCC 51271</strain>
    </source>
</reference>
<dbReference type="Proteomes" id="UP000018227">
    <property type="component" value="Unassembled WGS sequence"/>
</dbReference>
<protein>
    <submittedName>
        <fullName evidence="4">Uncharacterized protein</fullName>
    </submittedName>
</protein>
<keyword evidence="5" id="KW-1185">Reference proteome</keyword>